<proteinExistence type="predicted"/>
<dbReference type="EMBL" id="AWVH01000005">
    <property type="protein sequence ID" value="ERJ94204.1"/>
    <property type="molecule type" value="Genomic_DNA"/>
</dbReference>
<evidence type="ECO:0000256" key="2">
    <source>
        <dbReference type="ARBA" id="ARBA00022946"/>
    </source>
</evidence>
<dbReference type="InterPro" id="IPR015324">
    <property type="entry name" value="Ribosomal_Rsm22-like"/>
</dbReference>
<evidence type="ECO:0008006" key="7">
    <source>
        <dbReference type="Google" id="ProtNLM"/>
    </source>
</evidence>
<reference evidence="5 6" key="1">
    <citation type="submission" date="2013-08" db="EMBL/GenBank/DDBJ databases">
        <authorList>
            <person name="Weinstock G."/>
            <person name="Sodergren E."/>
            <person name="Wylie T."/>
            <person name="Fulton L."/>
            <person name="Fulton R."/>
            <person name="Fronick C."/>
            <person name="O'Laughlin M."/>
            <person name="Godfrey J."/>
            <person name="Miner T."/>
            <person name="Herter B."/>
            <person name="Appelbaum E."/>
            <person name="Cordes M."/>
            <person name="Lek S."/>
            <person name="Wollam A."/>
            <person name="Pepin K.H."/>
            <person name="Palsikar V.B."/>
            <person name="Mitreva M."/>
            <person name="Wilson R.K."/>
        </authorList>
    </citation>
    <scope>NUCLEOTIDE SEQUENCE [LARGE SCALE GENOMIC DNA]</scope>
    <source>
        <strain evidence="5 6">ATCC 700332</strain>
    </source>
</reference>
<accession>A0ABN0P1K3</accession>
<evidence type="ECO:0000313" key="6">
    <source>
        <dbReference type="Proteomes" id="UP000016649"/>
    </source>
</evidence>
<name>A0ABN0P1K3_TRELE</name>
<evidence type="ECO:0000256" key="3">
    <source>
        <dbReference type="ARBA" id="ARBA00023004"/>
    </source>
</evidence>
<keyword evidence="6" id="KW-1185">Reference proteome</keyword>
<keyword evidence="2" id="KW-0809">Transit peptide</keyword>
<dbReference type="RefSeq" id="WP_021686578.1">
    <property type="nucleotide sequence ID" value="NZ_KI260561.1"/>
</dbReference>
<keyword evidence="1" id="KW-0479">Metal-binding</keyword>
<gene>
    <name evidence="5" type="ORF">HMPREF9193_00173</name>
</gene>
<comment type="caution">
    <text evidence="5">The sequence shown here is derived from an EMBL/GenBank/DDBJ whole genome shotgun (WGS) entry which is preliminary data.</text>
</comment>
<keyword evidence="3" id="KW-0408">Iron</keyword>
<evidence type="ECO:0000256" key="4">
    <source>
        <dbReference type="ARBA" id="ARBA00023014"/>
    </source>
</evidence>
<sequence>MNVFAPLPQDARRILEEFGSIVQTIQPLSAKQLELLPRSIRELSHLLTDERSRRKGSYMNSAPLLSAYIRYFMWWNLYRLVSLFTATEQTAFGFLYDGSVCLDIGSGPLTVPLALFLARKELRGKKLIWYCMDSGSSALALGERLFYACCERLNAGTSAPCPWRIVRVKGQAGTAIKSKADLITCANVFNEAYWSSKMPLKAEAQKDVRLLLSYAGLSDTDSGTYANGKDNRTAQGKRCCAVFVAEPGIPRSARFVGLLRDELIRKKMHIVSPCTHENECPMNKPSCSKWCHFVLNTKTAPQALQRLSDKALLPKDRASLSFVFASSVTPAPCTAADSVVQRAETDGVRRRAAHTASAAPALMRVCSDTIALPEKKAGCYACAPWGLTLLAQKDLSETSNKNIRSLKSGDSVPVKVCVQDVKNMAKDRKSGAKIYLV</sequence>
<dbReference type="Proteomes" id="UP000016649">
    <property type="component" value="Unassembled WGS sequence"/>
</dbReference>
<evidence type="ECO:0000256" key="1">
    <source>
        <dbReference type="ARBA" id="ARBA00022723"/>
    </source>
</evidence>
<evidence type="ECO:0000313" key="5">
    <source>
        <dbReference type="EMBL" id="ERJ94204.1"/>
    </source>
</evidence>
<organism evidence="5 6">
    <name type="scientific">Treponema lecithinolyticum ATCC 700332</name>
    <dbReference type="NCBI Taxonomy" id="1321815"/>
    <lineage>
        <taxon>Bacteria</taxon>
        <taxon>Pseudomonadati</taxon>
        <taxon>Spirochaetota</taxon>
        <taxon>Spirochaetia</taxon>
        <taxon>Spirochaetales</taxon>
        <taxon>Treponemataceae</taxon>
        <taxon>Treponema</taxon>
    </lineage>
</organism>
<protein>
    <recommendedName>
        <fullName evidence="7">Ribosomal small subunit Rsm22</fullName>
    </recommendedName>
</protein>
<dbReference type="Pfam" id="PF09243">
    <property type="entry name" value="Rsm22"/>
    <property type="match status" value="1"/>
</dbReference>
<keyword evidence="4" id="KW-0411">Iron-sulfur</keyword>